<evidence type="ECO:0000313" key="7">
    <source>
        <dbReference type="Proteomes" id="UP000584587"/>
    </source>
</evidence>
<comment type="function">
    <text evidence="2 4">Binds together with bS18 to 16S ribosomal RNA.</text>
</comment>
<dbReference type="InterPro" id="IPR035980">
    <property type="entry name" value="Ribosomal_bS6_sf"/>
</dbReference>
<dbReference type="GO" id="GO:0003735">
    <property type="term" value="F:structural constituent of ribosome"/>
    <property type="evidence" value="ECO:0007669"/>
    <property type="project" value="InterPro"/>
</dbReference>
<dbReference type="HAMAP" id="MF_00360">
    <property type="entry name" value="Ribosomal_bS6"/>
    <property type="match status" value="1"/>
</dbReference>
<dbReference type="RefSeq" id="WP_168105008.1">
    <property type="nucleotide sequence ID" value="NZ_CP051215.1"/>
</dbReference>
<dbReference type="GO" id="GO:0005737">
    <property type="term" value="C:cytoplasm"/>
    <property type="evidence" value="ECO:0007669"/>
    <property type="project" value="UniProtKB-ARBA"/>
</dbReference>
<evidence type="ECO:0000256" key="2">
    <source>
        <dbReference type="ARBA" id="ARBA00035104"/>
    </source>
</evidence>
<dbReference type="GO" id="GO:0005840">
    <property type="term" value="C:ribosome"/>
    <property type="evidence" value="ECO:0007669"/>
    <property type="project" value="UniProtKB-KW"/>
</dbReference>
<feature type="region of interest" description="Disordered" evidence="5">
    <location>
        <begin position="109"/>
        <end position="174"/>
    </location>
</feature>
<keyword evidence="4 6" id="KW-0689">Ribosomal protein</keyword>
<sequence>MQETKFNNYEIMYIVDDQNPEKANLIKKEFVEILTKNNGKITKEEDFIRQFAYKINHKNSGHYFILQLSTTPENIADFNRIFSIKQKQGDVVRKLVINLDEEKINTFKERKESPKKPEFTREYNREPRVKTLDTPKAEVKQELAKTNKEVTEVKQETQENSSEKSTKKENTEEK</sequence>
<evidence type="ECO:0000313" key="6">
    <source>
        <dbReference type="EMBL" id="NKE38526.1"/>
    </source>
</evidence>
<accession>A0A846U133</accession>
<dbReference type="CDD" id="cd00473">
    <property type="entry name" value="bS6"/>
    <property type="match status" value="1"/>
</dbReference>
<gene>
    <name evidence="4 6" type="primary">rpsF</name>
    <name evidence="6" type="ORF">HER12_02005</name>
</gene>
<dbReference type="Gene3D" id="3.30.70.60">
    <property type="match status" value="1"/>
</dbReference>
<dbReference type="GO" id="GO:0070181">
    <property type="term" value="F:small ribosomal subunit rRNA binding"/>
    <property type="evidence" value="ECO:0007669"/>
    <property type="project" value="TreeGrafter"/>
</dbReference>
<dbReference type="EMBL" id="JAAVVK010000002">
    <property type="protein sequence ID" value="NKE38526.1"/>
    <property type="molecule type" value="Genomic_DNA"/>
</dbReference>
<protein>
    <recommendedName>
        <fullName evidence="3 4">Small ribosomal subunit protein bS6</fullName>
    </recommendedName>
</protein>
<evidence type="ECO:0000256" key="1">
    <source>
        <dbReference type="ARBA" id="ARBA00009512"/>
    </source>
</evidence>
<dbReference type="AlphaFoldDB" id="A0A846U133"/>
<dbReference type="GO" id="GO:1990904">
    <property type="term" value="C:ribonucleoprotein complex"/>
    <property type="evidence" value="ECO:0007669"/>
    <property type="project" value="UniProtKB-KW"/>
</dbReference>
<dbReference type="SUPFAM" id="SSF54995">
    <property type="entry name" value="Ribosomal protein S6"/>
    <property type="match status" value="1"/>
</dbReference>
<dbReference type="Proteomes" id="UP000584587">
    <property type="component" value="Unassembled WGS sequence"/>
</dbReference>
<keyword evidence="4" id="KW-0687">Ribonucleoprotein</keyword>
<evidence type="ECO:0000256" key="3">
    <source>
        <dbReference type="ARBA" id="ARBA00035294"/>
    </source>
</evidence>
<comment type="similarity">
    <text evidence="1 4">Belongs to the bacterial ribosomal protein bS6 family.</text>
</comment>
<organism evidence="6 7">
    <name type="scientific">Spiroplasma platyhelix PALS-1</name>
    <dbReference type="NCBI Taxonomy" id="1276218"/>
    <lineage>
        <taxon>Bacteria</taxon>
        <taxon>Bacillati</taxon>
        <taxon>Mycoplasmatota</taxon>
        <taxon>Mollicutes</taxon>
        <taxon>Entomoplasmatales</taxon>
        <taxon>Spiroplasmataceae</taxon>
        <taxon>Spiroplasma</taxon>
    </lineage>
</organism>
<dbReference type="GO" id="GO:0006412">
    <property type="term" value="P:translation"/>
    <property type="evidence" value="ECO:0007669"/>
    <property type="project" value="UniProtKB-UniRule"/>
</dbReference>
<dbReference type="InterPro" id="IPR014717">
    <property type="entry name" value="Transl_elong_EF1B/ribsomal_bS6"/>
</dbReference>
<evidence type="ECO:0000256" key="5">
    <source>
        <dbReference type="SAM" id="MobiDB-lite"/>
    </source>
</evidence>
<dbReference type="NCBIfam" id="TIGR00166">
    <property type="entry name" value="S6"/>
    <property type="match status" value="1"/>
</dbReference>
<name>A0A846U133_9MOLU</name>
<keyword evidence="4" id="KW-0694">RNA-binding</keyword>
<dbReference type="InterPro" id="IPR000529">
    <property type="entry name" value="Ribosomal_bS6"/>
</dbReference>
<evidence type="ECO:0000256" key="4">
    <source>
        <dbReference type="HAMAP-Rule" id="MF_00360"/>
    </source>
</evidence>
<proteinExistence type="inferred from homology"/>
<comment type="caution">
    <text evidence="6">The sequence shown here is derived from an EMBL/GenBank/DDBJ whole genome shotgun (WGS) entry which is preliminary data.</text>
</comment>
<dbReference type="InterPro" id="IPR020814">
    <property type="entry name" value="Ribosomal_S6_plastid/chlpt"/>
</dbReference>
<reference evidence="6 7" key="1">
    <citation type="submission" date="2020-04" db="EMBL/GenBank/DDBJ databases">
        <title>Complete genome sequence of Spiroplasma platyhelix ATCC 51748, an insect isolate.</title>
        <authorList>
            <person name="Green E.A."/>
            <person name="Klassen J.L."/>
        </authorList>
    </citation>
    <scope>NUCLEOTIDE SEQUENCE [LARGE SCALE GENOMIC DNA]</scope>
    <source>
        <strain evidence="6 7">PALS-1</strain>
    </source>
</reference>
<dbReference type="PANTHER" id="PTHR21011">
    <property type="entry name" value="MITOCHONDRIAL 28S RIBOSOMAL PROTEIN S6"/>
    <property type="match status" value="1"/>
</dbReference>
<keyword evidence="4" id="KW-0699">rRNA-binding</keyword>
<dbReference type="Pfam" id="PF01250">
    <property type="entry name" value="Ribosomal_S6"/>
    <property type="match status" value="1"/>
</dbReference>
<dbReference type="PANTHER" id="PTHR21011:SF1">
    <property type="entry name" value="SMALL RIBOSOMAL SUBUNIT PROTEIN BS6M"/>
    <property type="match status" value="1"/>
</dbReference>
<keyword evidence="7" id="KW-1185">Reference proteome</keyword>